<dbReference type="STRING" id="1210090.GCA_001613185_04562"/>
<evidence type="ECO:0000313" key="4">
    <source>
        <dbReference type="EMBL" id="RBO82483.1"/>
    </source>
</evidence>
<dbReference type="SUPFAM" id="SSF48498">
    <property type="entry name" value="Tetracyclin repressor-like, C-terminal domain"/>
    <property type="match status" value="1"/>
</dbReference>
<dbReference type="GO" id="GO:0003700">
    <property type="term" value="F:DNA-binding transcription factor activity"/>
    <property type="evidence" value="ECO:0007669"/>
    <property type="project" value="TreeGrafter"/>
</dbReference>
<feature type="domain" description="HTH tetR-type" evidence="3">
    <location>
        <begin position="39"/>
        <end position="99"/>
    </location>
</feature>
<proteinExistence type="predicted"/>
<dbReference type="InterPro" id="IPR001647">
    <property type="entry name" value="HTH_TetR"/>
</dbReference>
<dbReference type="PROSITE" id="PS50977">
    <property type="entry name" value="HTH_TETR_2"/>
    <property type="match status" value="1"/>
</dbReference>
<dbReference type="GO" id="GO:0000976">
    <property type="term" value="F:transcription cis-regulatory region binding"/>
    <property type="evidence" value="ECO:0007669"/>
    <property type="project" value="TreeGrafter"/>
</dbReference>
<feature type="DNA-binding region" description="H-T-H motif" evidence="2">
    <location>
        <begin position="62"/>
        <end position="81"/>
    </location>
</feature>
<dbReference type="Pfam" id="PF00440">
    <property type="entry name" value="TetR_N"/>
    <property type="match status" value="1"/>
</dbReference>
<evidence type="ECO:0000256" key="1">
    <source>
        <dbReference type="ARBA" id="ARBA00023125"/>
    </source>
</evidence>
<dbReference type="Proteomes" id="UP000252586">
    <property type="component" value="Unassembled WGS sequence"/>
</dbReference>
<dbReference type="PRINTS" id="PR00455">
    <property type="entry name" value="HTHTETR"/>
</dbReference>
<sequence length="229" mass="24407">MNQHSVNYDSSQYTARERCQGGIDIATSAGPTRRQLQAARTTSELKSAARAVFARQGYLNTKISDITAEAGRAAGSFYNHFQSKEDILAALADDIGADADVRAERTPAARTGDDPAAALRRTTRAHLSIFWHTFAANRDVIAAMDQAALAAPAFAERMRAFRAEQLCPWVAWLGELAAAGVRLPADPEVTAGMIAAAAESMVRSWTGDPERGIDSLVALFVDGLGAGRG</sequence>
<dbReference type="InterPro" id="IPR036271">
    <property type="entry name" value="Tet_transcr_reg_TetR-rel_C_sf"/>
</dbReference>
<dbReference type="InterPro" id="IPR009057">
    <property type="entry name" value="Homeodomain-like_sf"/>
</dbReference>
<dbReference type="PANTHER" id="PTHR30055:SF226">
    <property type="entry name" value="HTH-TYPE TRANSCRIPTIONAL REGULATOR PKSA"/>
    <property type="match status" value="1"/>
</dbReference>
<dbReference type="InterPro" id="IPR050109">
    <property type="entry name" value="HTH-type_TetR-like_transc_reg"/>
</dbReference>
<accession>A0A366CXE1</accession>
<organism evidence="4 5">
    <name type="scientific">Nocardia puris</name>
    <dbReference type="NCBI Taxonomy" id="208602"/>
    <lineage>
        <taxon>Bacteria</taxon>
        <taxon>Bacillati</taxon>
        <taxon>Actinomycetota</taxon>
        <taxon>Actinomycetes</taxon>
        <taxon>Mycobacteriales</taxon>
        <taxon>Nocardiaceae</taxon>
        <taxon>Nocardia</taxon>
    </lineage>
</organism>
<protein>
    <submittedName>
        <fullName evidence="4">TetR family transcriptional regulator</fullName>
    </submittedName>
</protein>
<dbReference type="OrthoDB" id="3237195at2"/>
<evidence type="ECO:0000313" key="5">
    <source>
        <dbReference type="Proteomes" id="UP000252586"/>
    </source>
</evidence>
<dbReference type="Gene3D" id="1.10.357.10">
    <property type="entry name" value="Tetracycline Repressor, domain 2"/>
    <property type="match status" value="1"/>
</dbReference>
<dbReference type="SUPFAM" id="SSF46689">
    <property type="entry name" value="Homeodomain-like"/>
    <property type="match status" value="1"/>
</dbReference>
<dbReference type="PANTHER" id="PTHR30055">
    <property type="entry name" value="HTH-TYPE TRANSCRIPTIONAL REGULATOR RUTR"/>
    <property type="match status" value="1"/>
</dbReference>
<comment type="caution">
    <text evidence="4">The sequence shown here is derived from an EMBL/GenBank/DDBJ whole genome shotgun (WGS) entry which is preliminary data.</text>
</comment>
<dbReference type="Gene3D" id="1.10.10.60">
    <property type="entry name" value="Homeodomain-like"/>
    <property type="match status" value="1"/>
</dbReference>
<keyword evidence="1 2" id="KW-0238">DNA-binding</keyword>
<dbReference type="AlphaFoldDB" id="A0A366CXE1"/>
<keyword evidence="5" id="KW-1185">Reference proteome</keyword>
<evidence type="ECO:0000256" key="2">
    <source>
        <dbReference type="PROSITE-ProRule" id="PRU00335"/>
    </source>
</evidence>
<evidence type="ECO:0000259" key="3">
    <source>
        <dbReference type="PROSITE" id="PS50977"/>
    </source>
</evidence>
<gene>
    <name evidence="4" type="ORF">DFR74_12223</name>
</gene>
<dbReference type="EMBL" id="QNRE01000022">
    <property type="protein sequence ID" value="RBO82483.1"/>
    <property type="molecule type" value="Genomic_DNA"/>
</dbReference>
<reference evidence="4 5" key="1">
    <citation type="submission" date="2018-06" db="EMBL/GenBank/DDBJ databases">
        <title>Genomic Encyclopedia of Type Strains, Phase IV (KMG-IV): sequencing the most valuable type-strain genomes for metagenomic binning, comparative biology and taxonomic classification.</title>
        <authorList>
            <person name="Goeker M."/>
        </authorList>
    </citation>
    <scope>NUCLEOTIDE SEQUENCE [LARGE SCALE GENOMIC DNA]</scope>
    <source>
        <strain evidence="4 5">DSM 44599</strain>
    </source>
</reference>
<name>A0A366CXE1_9NOCA</name>